<proteinExistence type="inferred from homology"/>
<keyword evidence="3 5" id="KW-0378">Hydrolase</keyword>
<dbReference type="InterPro" id="IPR029058">
    <property type="entry name" value="AB_hydrolase_fold"/>
</dbReference>
<evidence type="ECO:0000256" key="4">
    <source>
        <dbReference type="ARBA" id="ARBA00023180"/>
    </source>
</evidence>
<feature type="domain" description="Carboxylesterase type B" evidence="6">
    <location>
        <begin position="38"/>
        <end position="562"/>
    </location>
</feature>
<dbReference type="PANTHER" id="PTHR43142:SF1">
    <property type="entry name" value="CARBOXYLIC ESTER HYDROLASE"/>
    <property type="match status" value="1"/>
</dbReference>
<evidence type="ECO:0000256" key="5">
    <source>
        <dbReference type="RuleBase" id="RU361235"/>
    </source>
</evidence>
<feature type="signal peptide" evidence="5">
    <location>
        <begin position="1"/>
        <end position="28"/>
    </location>
</feature>
<sequence>MKMAVGAPSLLAALLCVAAVAGVAGVAGDEDADSTRAPPTVTISTGALSGKWLTTRDGRDIAAFLGIPYAAPPVGPLRFKEPQPAQPWSGVRQAASPSDVCIQRNVYFHQEEIVGSEDCLYINVHVPEGVSHAEPLPVLFFIHGGGWLSGAGFLYGPEYLLDKDVVLVTFNYRLGPLGFLSTGDAAVPGNNGLKDMVHALRWVQDNIRPFGGDPNSVTVAGQSAGAASSHLMTLSPLAKGLFHRAFLMSGNAFTTWAFHSPLDARRQARVLAKHTQCPDAPSDALLQCLRAKEAEDIVSVDERFMRWDIHPHMPFKATVEVGGGEGAFMDVHPRQAYGLDDRLNDVPVLTGLTAQDGGVLVAVLLDNDTALMDLNENFDFIMNSIINFDSYPVPMREETLERVRRFYFGEGPIDRSAAFNLIDMATDLAFLYPTMQLIKMQKKYGKAPVYFYEFAHMSQIHRSFVVLFGAQSPDFGVCHSDDLLYLFPLDAIPFPEQPGTDDVFVSRKFVDYVVHFMRTGKPTADRSWQEVAHPDAAEYMHIGSPGDIQMRANLAPDRMRLWSEVPIQIGRMSVPHDEL</sequence>
<evidence type="ECO:0000256" key="3">
    <source>
        <dbReference type="ARBA" id="ARBA00022801"/>
    </source>
</evidence>
<dbReference type="Gene3D" id="3.40.50.1820">
    <property type="entry name" value="alpha/beta hydrolase"/>
    <property type="match status" value="1"/>
</dbReference>
<accession>A0A6P8ZLF0</accession>
<dbReference type="SUPFAM" id="SSF53474">
    <property type="entry name" value="alpha/beta-Hydrolases"/>
    <property type="match status" value="1"/>
</dbReference>
<protein>
    <recommendedName>
        <fullName evidence="5">Carboxylic ester hydrolase</fullName>
        <ecNumber evidence="5">3.1.1.-</ecNumber>
    </recommendedName>
</protein>
<name>A0A6P8ZLF0_THRPL</name>
<dbReference type="InParanoid" id="A0A6P8ZLF0"/>
<dbReference type="PROSITE" id="PS00122">
    <property type="entry name" value="CARBOXYLESTERASE_B_1"/>
    <property type="match status" value="1"/>
</dbReference>
<comment type="similarity">
    <text evidence="1 5">Belongs to the type-B carboxylesterase/lipase family.</text>
</comment>
<dbReference type="EC" id="3.1.1.-" evidence="5"/>
<keyword evidence="5" id="KW-0732">Signal</keyword>
<dbReference type="Pfam" id="PF00135">
    <property type="entry name" value="COesterase"/>
    <property type="match status" value="1"/>
</dbReference>
<dbReference type="RefSeq" id="XP_034238739.1">
    <property type="nucleotide sequence ID" value="XM_034382848.1"/>
</dbReference>
<evidence type="ECO:0000256" key="2">
    <source>
        <dbReference type="ARBA" id="ARBA00022487"/>
    </source>
</evidence>
<dbReference type="GeneID" id="117643771"/>
<gene>
    <name evidence="8" type="primary">LOC117643771</name>
</gene>
<keyword evidence="4" id="KW-0325">Glycoprotein</keyword>
<dbReference type="KEGG" id="tpal:117643771"/>
<evidence type="ECO:0000256" key="1">
    <source>
        <dbReference type="ARBA" id="ARBA00005964"/>
    </source>
</evidence>
<dbReference type="AlphaFoldDB" id="A0A6P8ZLF0"/>
<keyword evidence="2" id="KW-0719">Serine esterase</keyword>
<evidence type="ECO:0000313" key="7">
    <source>
        <dbReference type="Proteomes" id="UP000515158"/>
    </source>
</evidence>
<feature type="chain" id="PRO_5028520572" description="Carboxylic ester hydrolase" evidence="5">
    <location>
        <begin position="29"/>
        <end position="579"/>
    </location>
</feature>
<dbReference type="InterPro" id="IPR019826">
    <property type="entry name" value="Carboxylesterase_B_AS"/>
</dbReference>
<reference evidence="8" key="1">
    <citation type="submission" date="2025-08" db="UniProtKB">
        <authorList>
            <consortium name="RefSeq"/>
        </authorList>
    </citation>
    <scope>IDENTIFICATION</scope>
    <source>
        <tissue evidence="8">Total insect</tissue>
    </source>
</reference>
<evidence type="ECO:0000313" key="8">
    <source>
        <dbReference type="RefSeq" id="XP_034238739.1"/>
    </source>
</evidence>
<dbReference type="InterPro" id="IPR002018">
    <property type="entry name" value="CarbesteraseB"/>
</dbReference>
<evidence type="ECO:0000259" key="6">
    <source>
        <dbReference type="Pfam" id="PF00135"/>
    </source>
</evidence>
<organism evidence="8">
    <name type="scientific">Thrips palmi</name>
    <name type="common">Melon thrips</name>
    <dbReference type="NCBI Taxonomy" id="161013"/>
    <lineage>
        <taxon>Eukaryota</taxon>
        <taxon>Metazoa</taxon>
        <taxon>Ecdysozoa</taxon>
        <taxon>Arthropoda</taxon>
        <taxon>Hexapoda</taxon>
        <taxon>Insecta</taxon>
        <taxon>Pterygota</taxon>
        <taxon>Neoptera</taxon>
        <taxon>Paraneoptera</taxon>
        <taxon>Thysanoptera</taxon>
        <taxon>Terebrantia</taxon>
        <taxon>Thripoidea</taxon>
        <taxon>Thripidae</taxon>
        <taxon>Thrips</taxon>
    </lineage>
</organism>
<keyword evidence="7" id="KW-1185">Reference proteome</keyword>
<dbReference type="GO" id="GO:0052689">
    <property type="term" value="F:carboxylic ester hydrolase activity"/>
    <property type="evidence" value="ECO:0007669"/>
    <property type="project" value="UniProtKB-KW"/>
</dbReference>
<dbReference type="Proteomes" id="UP000515158">
    <property type="component" value="Unplaced"/>
</dbReference>
<dbReference type="OrthoDB" id="19653at2759"/>
<dbReference type="PANTHER" id="PTHR43142">
    <property type="entry name" value="CARBOXYLIC ESTER HYDROLASE"/>
    <property type="match status" value="1"/>
</dbReference>